<organism evidence="2 3">
    <name type="scientific">Lasiosphaeria ovina</name>
    <dbReference type="NCBI Taxonomy" id="92902"/>
    <lineage>
        <taxon>Eukaryota</taxon>
        <taxon>Fungi</taxon>
        <taxon>Dikarya</taxon>
        <taxon>Ascomycota</taxon>
        <taxon>Pezizomycotina</taxon>
        <taxon>Sordariomycetes</taxon>
        <taxon>Sordariomycetidae</taxon>
        <taxon>Sordariales</taxon>
        <taxon>Lasiosphaeriaceae</taxon>
        <taxon>Lasiosphaeria</taxon>
    </lineage>
</organism>
<proteinExistence type="predicted"/>
<dbReference type="EMBL" id="JAULSN010000002">
    <property type="protein sequence ID" value="KAK3379527.1"/>
    <property type="molecule type" value="Genomic_DNA"/>
</dbReference>
<feature type="signal peptide" evidence="1">
    <location>
        <begin position="1"/>
        <end position="24"/>
    </location>
</feature>
<evidence type="ECO:0000313" key="3">
    <source>
        <dbReference type="Proteomes" id="UP001287356"/>
    </source>
</evidence>
<reference evidence="2" key="1">
    <citation type="journal article" date="2023" name="Mol. Phylogenet. Evol.">
        <title>Genome-scale phylogeny and comparative genomics of the fungal order Sordariales.</title>
        <authorList>
            <person name="Hensen N."/>
            <person name="Bonometti L."/>
            <person name="Westerberg I."/>
            <person name="Brannstrom I.O."/>
            <person name="Guillou S."/>
            <person name="Cros-Aarteil S."/>
            <person name="Calhoun S."/>
            <person name="Haridas S."/>
            <person name="Kuo A."/>
            <person name="Mondo S."/>
            <person name="Pangilinan J."/>
            <person name="Riley R."/>
            <person name="LaButti K."/>
            <person name="Andreopoulos B."/>
            <person name="Lipzen A."/>
            <person name="Chen C."/>
            <person name="Yan M."/>
            <person name="Daum C."/>
            <person name="Ng V."/>
            <person name="Clum A."/>
            <person name="Steindorff A."/>
            <person name="Ohm R.A."/>
            <person name="Martin F."/>
            <person name="Silar P."/>
            <person name="Natvig D.O."/>
            <person name="Lalanne C."/>
            <person name="Gautier V."/>
            <person name="Ament-Velasquez S.L."/>
            <person name="Kruys A."/>
            <person name="Hutchinson M.I."/>
            <person name="Powell A.J."/>
            <person name="Barry K."/>
            <person name="Miller A.N."/>
            <person name="Grigoriev I.V."/>
            <person name="Debuchy R."/>
            <person name="Gladieux P."/>
            <person name="Hiltunen Thoren M."/>
            <person name="Johannesson H."/>
        </authorList>
    </citation>
    <scope>NUCLEOTIDE SEQUENCE</scope>
    <source>
        <strain evidence="2">CBS 958.72</strain>
    </source>
</reference>
<comment type="caution">
    <text evidence="2">The sequence shown here is derived from an EMBL/GenBank/DDBJ whole genome shotgun (WGS) entry which is preliminary data.</text>
</comment>
<evidence type="ECO:0000256" key="1">
    <source>
        <dbReference type="SAM" id="SignalP"/>
    </source>
</evidence>
<accession>A0AAE0ND37</accession>
<reference evidence="2" key="2">
    <citation type="submission" date="2023-06" db="EMBL/GenBank/DDBJ databases">
        <authorList>
            <consortium name="Lawrence Berkeley National Laboratory"/>
            <person name="Haridas S."/>
            <person name="Hensen N."/>
            <person name="Bonometti L."/>
            <person name="Westerberg I."/>
            <person name="Brannstrom I.O."/>
            <person name="Guillou S."/>
            <person name="Cros-Aarteil S."/>
            <person name="Calhoun S."/>
            <person name="Kuo A."/>
            <person name="Mondo S."/>
            <person name="Pangilinan J."/>
            <person name="Riley R."/>
            <person name="Labutti K."/>
            <person name="Andreopoulos B."/>
            <person name="Lipzen A."/>
            <person name="Chen C."/>
            <person name="Yanf M."/>
            <person name="Daum C."/>
            <person name="Ng V."/>
            <person name="Clum A."/>
            <person name="Steindorff A."/>
            <person name="Ohm R."/>
            <person name="Martin F."/>
            <person name="Silar P."/>
            <person name="Natvig D."/>
            <person name="Lalanne C."/>
            <person name="Gautier V."/>
            <person name="Ament-Velasquez S.L."/>
            <person name="Kruys A."/>
            <person name="Hutchinson M.I."/>
            <person name="Powell A.J."/>
            <person name="Barry K."/>
            <person name="Miller A.N."/>
            <person name="Grigoriev I.V."/>
            <person name="Debuchy R."/>
            <person name="Gladieux P."/>
            <person name="Thoren M.H."/>
            <person name="Johannesson H."/>
        </authorList>
    </citation>
    <scope>NUCLEOTIDE SEQUENCE</scope>
    <source>
        <strain evidence="2">CBS 958.72</strain>
    </source>
</reference>
<dbReference type="Proteomes" id="UP001287356">
    <property type="component" value="Unassembled WGS sequence"/>
</dbReference>
<protein>
    <submittedName>
        <fullName evidence="2">Uncharacterized protein</fullName>
    </submittedName>
</protein>
<sequence length="387" mass="39047">MHFTQVLTALAALTSLATAAPASAEQGPSPARRRLRQPARAQARAPLILTQTNITVVVQNQNQNQAAINQLARIAELELAALVQSQMALATQLETIKNNIRLNSIKSQFNQVNSVIVTVTNVVDARDPAQVNRRYILNRLRVDNGFAGKEIVIMVTQKQEMTISATATAAAAASTAAPAAVVARDNNNNNLAALLASAGVGAVGVPNLVASFNPNTALFALLNQSLLLPYGTPAPALNSNAALAVDDPANIIFAGQSGLFVENAATFQSDCLRAGAGGSVNVNVVSSGGGGGGGGGLAAALARLQLFSSPQAALAAQLATLALGSAVPAIPPAVLAANPALAAALLAAGALQNATATATATASAAVTETAKAEAEVKRKGKGKAEKV</sequence>
<feature type="chain" id="PRO_5041949511" evidence="1">
    <location>
        <begin position="25"/>
        <end position="387"/>
    </location>
</feature>
<dbReference type="AlphaFoldDB" id="A0AAE0ND37"/>
<gene>
    <name evidence="2" type="ORF">B0T24DRAFT_160543</name>
</gene>
<name>A0AAE0ND37_9PEZI</name>
<keyword evidence="3" id="KW-1185">Reference proteome</keyword>
<evidence type="ECO:0000313" key="2">
    <source>
        <dbReference type="EMBL" id="KAK3379527.1"/>
    </source>
</evidence>
<keyword evidence="1" id="KW-0732">Signal</keyword>